<dbReference type="AlphaFoldDB" id="A0AAD7CSC5"/>
<proteinExistence type="predicted"/>
<accession>A0AAD7CSC5</accession>
<sequence>MSVQTFELFQILTEAYLGSVVLNPVMESPFSQYLNTNYAPSDLEVQDIQAHLVSHFLEASRLEALIQDLFAQREKTLAYIDAHQALISPARRLPREIVEEMFVACLPTHRNAVMSAKEAPLVLARICSAWREIALSTPALWASLHLPLEYVLTRGMHSAVAEWLERSGRCPLSLSIM</sequence>
<protein>
    <recommendedName>
        <fullName evidence="3">F-box domain-containing protein</fullName>
    </recommendedName>
</protein>
<evidence type="ECO:0000313" key="1">
    <source>
        <dbReference type="EMBL" id="KAJ7661090.1"/>
    </source>
</evidence>
<feature type="non-terminal residue" evidence="1">
    <location>
        <position position="177"/>
    </location>
</feature>
<dbReference type="Proteomes" id="UP001221757">
    <property type="component" value="Unassembled WGS sequence"/>
</dbReference>
<keyword evidence="2" id="KW-1185">Reference proteome</keyword>
<dbReference type="EMBL" id="JARKIE010000253">
    <property type="protein sequence ID" value="KAJ7661090.1"/>
    <property type="molecule type" value="Genomic_DNA"/>
</dbReference>
<reference evidence="1" key="1">
    <citation type="submission" date="2023-03" db="EMBL/GenBank/DDBJ databases">
        <title>Massive genome expansion in bonnet fungi (Mycena s.s.) driven by repeated elements and novel gene families across ecological guilds.</title>
        <authorList>
            <consortium name="Lawrence Berkeley National Laboratory"/>
            <person name="Harder C.B."/>
            <person name="Miyauchi S."/>
            <person name="Viragh M."/>
            <person name="Kuo A."/>
            <person name="Thoen E."/>
            <person name="Andreopoulos B."/>
            <person name="Lu D."/>
            <person name="Skrede I."/>
            <person name="Drula E."/>
            <person name="Henrissat B."/>
            <person name="Morin E."/>
            <person name="Kohler A."/>
            <person name="Barry K."/>
            <person name="LaButti K."/>
            <person name="Morin E."/>
            <person name="Salamov A."/>
            <person name="Lipzen A."/>
            <person name="Mereny Z."/>
            <person name="Hegedus B."/>
            <person name="Baldrian P."/>
            <person name="Stursova M."/>
            <person name="Weitz H."/>
            <person name="Taylor A."/>
            <person name="Grigoriev I.V."/>
            <person name="Nagy L.G."/>
            <person name="Martin F."/>
            <person name="Kauserud H."/>
        </authorList>
    </citation>
    <scope>NUCLEOTIDE SEQUENCE</scope>
    <source>
        <strain evidence="1">CBHHK067</strain>
    </source>
</reference>
<evidence type="ECO:0000313" key="2">
    <source>
        <dbReference type="Proteomes" id="UP001221757"/>
    </source>
</evidence>
<comment type="caution">
    <text evidence="1">The sequence shown here is derived from an EMBL/GenBank/DDBJ whole genome shotgun (WGS) entry which is preliminary data.</text>
</comment>
<organism evidence="1 2">
    <name type="scientific">Mycena rosella</name>
    <name type="common">Pink bonnet</name>
    <name type="synonym">Agaricus rosellus</name>
    <dbReference type="NCBI Taxonomy" id="1033263"/>
    <lineage>
        <taxon>Eukaryota</taxon>
        <taxon>Fungi</taxon>
        <taxon>Dikarya</taxon>
        <taxon>Basidiomycota</taxon>
        <taxon>Agaricomycotina</taxon>
        <taxon>Agaricomycetes</taxon>
        <taxon>Agaricomycetidae</taxon>
        <taxon>Agaricales</taxon>
        <taxon>Marasmiineae</taxon>
        <taxon>Mycenaceae</taxon>
        <taxon>Mycena</taxon>
    </lineage>
</organism>
<name>A0AAD7CSC5_MYCRO</name>
<gene>
    <name evidence="1" type="ORF">B0H17DRAFT_1259696</name>
</gene>
<evidence type="ECO:0008006" key="3">
    <source>
        <dbReference type="Google" id="ProtNLM"/>
    </source>
</evidence>